<organism evidence="3">
    <name type="scientific">Arabidopsis lyrata subsp. lyrata</name>
    <name type="common">Lyre-leaved rock-cress</name>
    <dbReference type="NCBI Taxonomy" id="81972"/>
    <lineage>
        <taxon>Eukaryota</taxon>
        <taxon>Viridiplantae</taxon>
        <taxon>Streptophyta</taxon>
        <taxon>Embryophyta</taxon>
        <taxon>Tracheophyta</taxon>
        <taxon>Spermatophyta</taxon>
        <taxon>Magnoliopsida</taxon>
        <taxon>eudicotyledons</taxon>
        <taxon>Gunneridae</taxon>
        <taxon>Pentapetalae</taxon>
        <taxon>rosids</taxon>
        <taxon>malvids</taxon>
        <taxon>Brassicales</taxon>
        <taxon>Brassicaceae</taxon>
        <taxon>Camelineae</taxon>
        <taxon>Arabidopsis</taxon>
    </lineage>
</organism>
<proteinExistence type="predicted"/>
<evidence type="ECO:0000313" key="3">
    <source>
        <dbReference type="Proteomes" id="UP000008694"/>
    </source>
</evidence>
<protein>
    <recommendedName>
        <fullName evidence="1">F-box associated beta-propeller type 3 domain-containing protein</fullName>
    </recommendedName>
</protein>
<dbReference type="HOGENOM" id="CLU_2500970_0_0_1"/>
<feature type="domain" description="F-box associated beta-propeller type 3" evidence="1">
    <location>
        <begin position="36"/>
        <end position="78"/>
    </location>
</feature>
<evidence type="ECO:0000259" key="1">
    <source>
        <dbReference type="Pfam" id="PF08268"/>
    </source>
</evidence>
<gene>
    <name evidence="2" type="ORF">ARALYDRAFT_892492</name>
</gene>
<dbReference type="PANTHER" id="PTHR31111:SF94">
    <property type="entry name" value="E3 UBIQUITIN-PROTEIN LIGASE SGIP1"/>
    <property type="match status" value="1"/>
</dbReference>
<dbReference type="PANTHER" id="PTHR31111">
    <property type="entry name" value="BNAA05G37150D PROTEIN-RELATED"/>
    <property type="match status" value="1"/>
</dbReference>
<name>D7KM50_ARALL</name>
<reference evidence="3" key="1">
    <citation type="journal article" date="2011" name="Nat. Genet.">
        <title>The Arabidopsis lyrata genome sequence and the basis of rapid genome size change.</title>
        <authorList>
            <person name="Hu T.T."/>
            <person name="Pattyn P."/>
            <person name="Bakker E.G."/>
            <person name="Cao J."/>
            <person name="Cheng J.-F."/>
            <person name="Clark R.M."/>
            <person name="Fahlgren N."/>
            <person name="Fawcett J.A."/>
            <person name="Grimwood J."/>
            <person name="Gundlach H."/>
            <person name="Haberer G."/>
            <person name="Hollister J.D."/>
            <person name="Ossowski S."/>
            <person name="Ottilar R.P."/>
            <person name="Salamov A.A."/>
            <person name="Schneeberger K."/>
            <person name="Spannagl M."/>
            <person name="Wang X."/>
            <person name="Yang L."/>
            <person name="Nasrallah M.E."/>
            <person name="Bergelson J."/>
            <person name="Carrington J.C."/>
            <person name="Gaut B.S."/>
            <person name="Schmutz J."/>
            <person name="Mayer K.F.X."/>
            <person name="Van de Peer Y."/>
            <person name="Grigoriev I.V."/>
            <person name="Nordborg M."/>
            <person name="Weigel D."/>
            <person name="Guo Y.-L."/>
        </authorList>
    </citation>
    <scope>NUCLEOTIDE SEQUENCE [LARGE SCALE GENOMIC DNA]</scope>
    <source>
        <strain evidence="3">cv. MN47</strain>
    </source>
</reference>
<evidence type="ECO:0000313" key="2">
    <source>
        <dbReference type="EMBL" id="EFH68066.1"/>
    </source>
</evidence>
<dbReference type="AlphaFoldDB" id="D7KM50"/>
<dbReference type="NCBIfam" id="TIGR01640">
    <property type="entry name" value="F_box_assoc_1"/>
    <property type="match status" value="1"/>
</dbReference>
<dbReference type="Gramene" id="scaffold_105286.1">
    <property type="protein sequence ID" value="scaffold_105286.1"/>
    <property type="gene ID" value="scaffold_105286.1"/>
</dbReference>
<dbReference type="InterPro" id="IPR017451">
    <property type="entry name" value="F-box-assoc_interact_dom"/>
</dbReference>
<keyword evidence="3" id="KW-1185">Reference proteome</keyword>
<accession>D7KM50</accession>
<sequence length="86" mass="10057">MTQFLFIYNPITGQYVTLPKVTREVHASINYFAIGHYYVHRYLKGICVNGVLYYAAASSMQPVIVCFDVRSEKFDFITCFRGWRET</sequence>
<dbReference type="InterPro" id="IPR013187">
    <property type="entry name" value="F-box-assoc_dom_typ3"/>
</dbReference>
<dbReference type="EMBL" id="GL348713">
    <property type="protein sequence ID" value="EFH68066.1"/>
    <property type="molecule type" value="Genomic_DNA"/>
</dbReference>
<dbReference type="Pfam" id="PF08268">
    <property type="entry name" value="FBA_3"/>
    <property type="match status" value="1"/>
</dbReference>
<dbReference type="Proteomes" id="UP000008694">
    <property type="component" value="Unassembled WGS sequence"/>
</dbReference>